<organism evidence="3 4">
    <name type="scientific">Drosophila kikkawai</name>
    <name type="common">Fruit fly</name>
    <dbReference type="NCBI Taxonomy" id="30033"/>
    <lineage>
        <taxon>Eukaryota</taxon>
        <taxon>Metazoa</taxon>
        <taxon>Ecdysozoa</taxon>
        <taxon>Arthropoda</taxon>
        <taxon>Hexapoda</taxon>
        <taxon>Insecta</taxon>
        <taxon>Pterygota</taxon>
        <taxon>Neoptera</taxon>
        <taxon>Endopterygota</taxon>
        <taxon>Diptera</taxon>
        <taxon>Brachycera</taxon>
        <taxon>Muscomorpha</taxon>
        <taxon>Ephydroidea</taxon>
        <taxon>Drosophilidae</taxon>
        <taxon>Drosophila</taxon>
        <taxon>Sophophora</taxon>
    </lineage>
</organism>
<dbReference type="AlphaFoldDB" id="A0A6P4ITQ0"/>
<dbReference type="RefSeq" id="XP_017026784.1">
    <property type="nucleotide sequence ID" value="XM_017171295.3"/>
</dbReference>
<evidence type="ECO:0000313" key="4">
    <source>
        <dbReference type="RefSeq" id="XP_017026784.1"/>
    </source>
</evidence>
<evidence type="ECO:0000256" key="2">
    <source>
        <dbReference type="SAM" id="SignalP"/>
    </source>
</evidence>
<keyword evidence="3" id="KW-1185">Reference proteome</keyword>
<keyword evidence="2" id="KW-0732">Signal</keyword>
<proteinExistence type="predicted"/>
<evidence type="ECO:0000256" key="1">
    <source>
        <dbReference type="SAM" id="MobiDB-lite"/>
    </source>
</evidence>
<name>A0A6P4ITQ0_DROKI</name>
<keyword evidence="4" id="KW-0472">Membrane</keyword>
<feature type="region of interest" description="Disordered" evidence="1">
    <location>
        <begin position="25"/>
        <end position="46"/>
    </location>
</feature>
<feature type="chain" id="PRO_5027804483" evidence="2">
    <location>
        <begin position="25"/>
        <end position="71"/>
    </location>
</feature>
<feature type="signal peptide" evidence="2">
    <location>
        <begin position="1"/>
        <end position="24"/>
    </location>
</feature>
<evidence type="ECO:0000313" key="3">
    <source>
        <dbReference type="Proteomes" id="UP001652661"/>
    </source>
</evidence>
<dbReference type="Proteomes" id="UP001652661">
    <property type="component" value="Chromosome 3R"/>
</dbReference>
<sequence length="71" mass="7926">MKLATYLLAVVLFVGFFLLQPTSAQTNTTTTEASTTTTTTTATPSTVHRKHFTARNIHYKIVRRIRVKKSG</sequence>
<keyword evidence="4" id="KW-0812">Transmembrane</keyword>
<reference evidence="4" key="1">
    <citation type="submission" date="2025-08" db="UniProtKB">
        <authorList>
            <consortium name="RefSeq"/>
        </authorList>
    </citation>
    <scope>IDENTIFICATION</scope>
    <source>
        <strain evidence="4">14028-0561.14</strain>
        <tissue evidence="4">Whole fly</tissue>
    </source>
</reference>
<dbReference type="GeneID" id="108077794"/>
<protein>
    <submittedName>
        <fullName evidence="4">Uncharacterized transmembrane protein DDB_G0286087</fullName>
    </submittedName>
</protein>
<gene>
    <name evidence="4" type="primary">LOC108077794</name>
</gene>
<accession>A0A6P4ITQ0</accession>